<accession>A0A645AQZ0</accession>
<comment type="caution">
    <text evidence="1">The sequence shown here is derived from an EMBL/GenBank/DDBJ whole genome shotgun (WGS) entry which is preliminary data.</text>
</comment>
<proteinExistence type="predicted"/>
<protein>
    <submittedName>
        <fullName evidence="1">Uncharacterized protein</fullName>
    </submittedName>
</protein>
<dbReference type="EMBL" id="VSSQ01015223">
    <property type="protein sequence ID" value="MPM55326.1"/>
    <property type="molecule type" value="Genomic_DNA"/>
</dbReference>
<dbReference type="AlphaFoldDB" id="A0A645AQZ0"/>
<gene>
    <name evidence="1" type="ORF">SDC9_102120</name>
</gene>
<organism evidence="1">
    <name type="scientific">bioreactor metagenome</name>
    <dbReference type="NCBI Taxonomy" id="1076179"/>
    <lineage>
        <taxon>unclassified sequences</taxon>
        <taxon>metagenomes</taxon>
        <taxon>ecological metagenomes</taxon>
    </lineage>
</organism>
<reference evidence="1" key="1">
    <citation type="submission" date="2019-08" db="EMBL/GenBank/DDBJ databases">
        <authorList>
            <person name="Kucharzyk K."/>
            <person name="Murdoch R.W."/>
            <person name="Higgins S."/>
            <person name="Loffler F."/>
        </authorList>
    </citation>
    <scope>NUCLEOTIDE SEQUENCE</scope>
</reference>
<sequence length="111" mass="12738">MPQLNDCNADCGTYDNSHKADNHIGRCSLFEVFKKNRTRDKANGCDKSDQPEIAQEGRHFKSVMSEHQCNKEHAGGAERKPFNADCAERISERCDEEKQDKRIHYVHSQNT</sequence>
<name>A0A645AQZ0_9ZZZZ</name>
<evidence type="ECO:0000313" key="1">
    <source>
        <dbReference type="EMBL" id="MPM55326.1"/>
    </source>
</evidence>